<protein>
    <recommendedName>
        <fullName evidence="8">YhgE/Pip domain-containing protein</fullName>
    </recommendedName>
</protein>
<evidence type="ECO:0008006" key="8">
    <source>
        <dbReference type="Google" id="ProtNLM"/>
    </source>
</evidence>
<evidence type="ECO:0000256" key="2">
    <source>
        <dbReference type="ARBA" id="ARBA00022692"/>
    </source>
</evidence>
<feature type="transmembrane region" description="Helical" evidence="5">
    <location>
        <begin position="239"/>
        <end position="265"/>
    </location>
</feature>
<dbReference type="EMBL" id="CP014145">
    <property type="protein sequence ID" value="AMB58080.1"/>
    <property type="molecule type" value="Genomic_DNA"/>
</dbReference>
<dbReference type="RefSeq" id="WP_067226775.1">
    <property type="nucleotide sequence ID" value="NZ_CP014145.1"/>
</dbReference>
<evidence type="ECO:0000313" key="7">
    <source>
        <dbReference type="Proteomes" id="UP000058305"/>
    </source>
</evidence>
<evidence type="ECO:0000256" key="5">
    <source>
        <dbReference type="SAM" id="Phobius"/>
    </source>
</evidence>
<dbReference type="AlphaFoldDB" id="A0A109QYB6"/>
<gene>
    <name evidence="6" type="ORF">AWU67_03490</name>
</gene>
<dbReference type="InterPro" id="IPR051328">
    <property type="entry name" value="T7SS_ABC-Transporter"/>
</dbReference>
<feature type="transmembrane region" description="Helical" evidence="5">
    <location>
        <begin position="138"/>
        <end position="159"/>
    </location>
</feature>
<feature type="transmembrane region" description="Helical" evidence="5">
    <location>
        <begin position="180"/>
        <end position="199"/>
    </location>
</feature>
<keyword evidence="7" id="KW-1185">Reference proteome</keyword>
<feature type="transmembrane region" description="Helical" evidence="5">
    <location>
        <begin position="205"/>
        <end position="227"/>
    </location>
</feature>
<evidence type="ECO:0000256" key="1">
    <source>
        <dbReference type="ARBA" id="ARBA00004141"/>
    </source>
</evidence>
<reference evidence="7" key="2">
    <citation type="submission" date="2016-01" db="EMBL/GenBank/DDBJ databases">
        <title>First complete genome sequence of a species in the genus Microterricola, an extremophilic cold active enzyme producing strain ERGS5:02 isolated from Sikkim Himalaya.</title>
        <authorList>
            <person name="Kumar R."/>
            <person name="Singh D."/>
            <person name="Swarnkar M.K."/>
        </authorList>
    </citation>
    <scope>NUCLEOTIDE SEQUENCE [LARGE SCALE GENOMIC DNA]</scope>
    <source>
        <strain evidence="7">ERGS5:02</strain>
    </source>
</reference>
<dbReference type="InterPro" id="IPR017501">
    <property type="entry name" value="Phage_infect_YhgE_C"/>
</dbReference>
<keyword evidence="2 5" id="KW-0812">Transmembrane</keyword>
<dbReference type="PANTHER" id="PTHR43077">
    <property type="entry name" value="TRANSPORT PERMEASE YVFS-RELATED"/>
    <property type="match status" value="1"/>
</dbReference>
<reference evidence="6 7" key="1">
    <citation type="journal article" date="2016" name="J. Biotechnol.">
        <title>First complete genome sequence of a species in the genus Microterricola, an extremophilic cold active enzyme producing bacterial strain ERGS5:02 isolated from Sikkim Himalaya.</title>
        <authorList>
            <person name="Himanshu"/>
            <person name="Swarnkar M.K."/>
            <person name="Singh D."/>
            <person name="Kumar R."/>
        </authorList>
    </citation>
    <scope>NUCLEOTIDE SEQUENCE [LARGE SCALE GENOMIC DNA]</scope>
    <source>
        <strain evidence="6 7">ERGS5:02</strain>
    </source>
</reference>
<name>A0A109QYB6_9MICO</name>
<accession>A0A109QYB6</accession>
<keyword evidence="4 5" id="KW-0472">Membrane</keyword>
<evidence type="ECO:0000256" key="4">
    <source>
        <dbReference type="ARBA" id="ARBA00023136"/>
    </source>
</evidence>
<dbReference type="NCBIfam" id="TIGR03057">
    <property type="entry name" value="xxxLxxG_by_4"/>
    <property type="match status" value="1"/>
</dbReference>
<evidence type="ECO:0000313" key="6">
    <source>
        <dbReference type="EMBL" id="AMB58080.1"/>
    </source>
</evidence>
<dbReference type="PANTHER" id="PTHR43077:SF5">
    <property type="entry name" value="PHAGE INFECTION PROTEIN"/>
    <property type="match status" value="1"/>
</dbReference>
<proteinExistence type="predicted"/>
<keyword evidence="3 5" id="KW-1133">Transmembrane helix</keyword>
<sequence length="333" mass="32234">MGGVKGGLDKLVGSGDELASQTAIAIGGVQGGISQLAGGAAQLSAGSDGLRSGADSLAGGASELAGGVQQLADGAGASASGAHQLQGGAGELATGLGDGAKQASALAGSDPQATAEVIAEPVGVSLERDNKISSLGEIIGMVFVPVGLWIGALAIFLLMRPVSAVALGSTASTGRIVSRGLLRGFAIAAAQVLVVVALLHTTLGVSWASLPATLGFSLLMAAAFVAVHHFLVTALGRSGVVVSLVLLALQLTSAGGLYPIEILAAPFQLVSPLLPLTWAVQGMQAIVAGVGGSAVGVPAAALAVFALLGALGSLAVVARRRGASSFAFALAQG</sequence>
<feature type="transmembrane region" description="Helical" evidence="5">
    <location>
        <begin position="285"/>
        <end position="318"/>
    </location>
</feature>
<dbReference type="KEGG" id="mvd:AWU67_03490"/>
<dbReference type="Proteomes" id="UP000058305">
    <property type="component" value="Chromosome"/>
</dbReference>
<dbReference type="GO" id="GO:0016020">
    <property type="term" value="C:membrane"/>
    <property type="evidence" value="ECO:0007669"/>
    <property type="project" value="UniProtKB-SubCell"/>
</dbReference>
<dbReference type="InterPro" id="IPR023908">
    <property type="entry name" value="xxxLxxG_rpt"/>
</dbReference>
<dbReference type="NCBIfam" id="TIGR03062">
    <property type="entry name" value="pip_yhgE_Cterm"/>
    <property type="match status" value="1"/>
</dbReference>
<dbReference type="Gene3D" id="1.10.287.950">
    <property type="entry name" value="Methyl-accepting chemotaxis protein"/>
    <property type="match status" value="1"/>
</dbReference>
<evidence type="ECO:0000256" key="3">
    <source>
        <dbReference type="ARBA" id="ARBA00022989"/>
    </source>
</evidence>
<comment type="subcellular location">
    <subcellularLocation>
        <location evidence="1">Membrane</location>
        <topology evidence="1">Multi-pass membrane protein</topology>
    </subcellularLocation>
</comment>
<organism evidence="6 7">
    <name type="scientific">Microterricola viridarii</name>
    <dbReference type="NCBI Taxonomy" id="412690"/>
    <lineage>
        <taxon>Bacteria</taxon>
        <taxon>Bacillati</taxon>
        <taxon>Actinomycetota</taxon>
        <taxon>Actinomycetes</taxon>
        <taxon>Micrococcales</taxon>
        <taxon>Microbacteriaceae</taxon>
        <taxon>Microterricola</taxon>
    </lineage>
</organism>